<evidence type="ECO:0000256" key="1">
    <source>
        <dbReference type="ARBA" id="ARBA00006739"/>
    </source>
</evidence>
<sequence length="338" mass="40250">MIYKIIIVNYHGYSDTLECLESLLKSTQQNFQLFIVDNSLEDVDFEMFIKWSHNIPLNINTKFPELVFPTTDKSINDILFIKEEEIDHLKLIKQKIIFIRAKENKGFSAANNIALKYLKEQDTFDYIWLLNNDTVVPIDFLQNISDKLNKSSENIGIIGNSLRYYNYPEKLQCVANKYSNWLAHTFPLYECMNYSDIPKKELYNLIPIGASMFIKKECFKEIGLLEEDYFLYFEEWDYTCRAKKKSWKSIIFTDIYIYHKHGTTIDKGNNEGKSKTLFSDYYLLINKIVFAKKNLKFYHLPTVYLSFAPIIINRIRRRQWDRVIMIFKIIFGLKFDLK</sequence>
<dbReference type="Gene3D" id="3.90.550.10">
    <property type="entry name" value="Spore Coat Polysaccharide Biosynthesis Protein SpsA, Chain A"/>
    <property type="match status" value="1"/>
</dbReference>
<organism evidence="4 5">
    <name type="scientific">Apibacter mensalis</name>
    <dbReference type="NCBI Taxonomy" id="1586267"/>
    <lineage>
        <taxon>Bacteria</taxon>
        <taxon>Pseudomonadati</taxon>
        <taxon>Bacteroidota</taxon>
        <taxon>Flavobacteriia</taxon>
        <taxon>Flavobacteriales</taxon>
        <taxon>Weeksellaceae</taxon>
        <taxon>Apibacter</taxon>
    </lineage>
</organism>
<comment type="similarity">
    <text evidence="1">Belongs to the glycosyltransferase 2 family.</text>
</comment>
<dbReference type="SUPFAM" id="SSF53448">
    <property type="entry name" value="Nucleotide-diphospho-sugar transferases"/>
    <property type="match status" value="1"/>
</dbReference>
<proteinExistence type="inferred from homology"/>
<dbReference type="OrthoDB" id="9771846at2"/>
<dbReference type="Proteomes" id="UP000182761">
    <property type="component" value="Unassembled WGS sequence"/>
</dbReference>
<protein>
    <recommendedName>
        <fullName evidence="6">Glycosyltransferase 2-like domain-containing protein</fullName>
    </recommendedName>
</protein>
<dbReference type="RefSeq" id="WP_055424518.1">
    <property type="nucleotide sequence ID" value="NZ_FCOR01000001.1"/>
</dbReference>
<evidence type="ECO:0000256" key="3">
    <source>
        <dbReference type="ARBA" id="ARBA00022679"/>
    </source>
</evidence>
<evidence type="ECO:0000256" key="2">
    <source>
        <dbReference type="ARBA" id="ARBA00022676"/>
    </source>
</evidence>
<dbReference type="PANTHER" id="PTHR43179:SF12">
    <property type="entry name" value="GALACTOFURANOSYLTRANSFERASE GLFT2"/>
    <property type="match status" value="1"/>
</dbReference>
<dbReference type="Pfam" id="PF13641">
    <property type="entry name" value="Glyco_tranf_2_3"/>
    <property type="match status" value="1"/>
</dbReference>
<evidence type="ECO:0008006" key="6">
    <source>
        <dbReference type="Google" id="ProtNLM"/>
    </source>
</evidence>
<dbReference type="GO" id="GO:0016757">
    <property type="term" value="F:glycosyltransferase activity"/>
    <property type="evidence" value="ECO:0007669"/>
    <property type="project" value="UniProtKB-KW"/>
</dbReference>
<dbReference type="InterPro" id="IPR029044">
    <property type="entry name" value="Nucleotide-diphossugar_trans"/>
</dbReference>
<reference evidence="4 5" key="1">
    <citation type="submission" date="2016-01" db="EMBL/GenBank/DDBJ databases">
        <authorList>
            <person name="McClelland M."/>
            <person name="Jain A."/>
            <person name="Saraogi P."/>
            <person name="Mendelson R."/>
            <person name="Westerman R."/>
            <person name="SanMiguel P."/>
            <person name="Csonka L."/>
        </authorList>
    </citation>
    <scope>NUCLEOTIDE SEQUENCE [LARGE SCALE GENOMIC DNA]</scope>
    <source>
        <strain evidence="4 5">R-53146</strain>
    </source>
</reference>
<name>A0A0X3AMM1_9FLAO</name>
<evidence type="ECO:0000313" key="5">
    <source>
        <dbReference type="Proteomes" id="UP000182761"/>
    </source>
</evidence>
<evidence type="ECO:0000313" key="4">
    <source>
        <dbReference type="EMBL" id="CVK15285.1"/>
    </source>
</evidence>
<keyword evidence="5" id="KW-1185">Reference proteome</keyword>
<dbReference type="AlphaFoldDB" id="A0A0X3AMM1"/>
<keyword evidence="2" id="KW-0328">Glycosyltransferase</keyword>
<gene>
    <name evidence="4" type="ORF">Ga0061079_10197</name>
</gene>
<accession>A0A0X3AMM1</accession>
<keyword evidence="3" id="KW-0808">Transferase</keyword>
<dbReference type="STRING" id="1586267.GCA_001418685_00097"/>
<dbReference type="PANTHER" id="PTHR43179">
    <property type="entry name" value="RHAMNOSYLTRANSFERASE WBBL"/>
    <property type="match status" value="1"/>
</dbReference>
<dbReference type="EMBL" id="FCOR01000001">
    <property type="protein sequence ID" value="CVK15285.1"/>
    <property type="molecule type" value="Genomic_DNA"/>
</dbReference>